<evidence type="ECO:0008006" key="3">
    <source>
        <dbReference type="Google" id="ProtNLM"/>
    </source>
</evidence>
<proteinExistence type="predicted"/>
<dbReference type="AlphaFoldDB" id="A0A428GQ96"/>
<evidence type="ECO:0000313" key="2">
    <source>
        <dbReference type="Proteomes" id="UP000272635"/>
    </source>
</evidence>
<evidence type="ECO:0000313" key="1">
    <source>
        <dbReference type="EMBL" id="RSJ83623.1"/>
    </source>
</evidence>
<gene>
    <name evidence="1" type="ORF">D8791_00385</name>
</gene>
<dbReference type="Proteomes" id="UP000272635">
    <property type="component" value="Unassembled WGS sequence"/>
</dbReference>
<sequence>MISQEMLWTQYFTESYLGFHPTSLVDQIAKSIIYRSDLFRVLNDCLYQSKISYHYAPTIGAAIDFQFEEQIVTVTRLGETQCFSRAEFVRLLVLIDKIYTEILPLGTVVQISKDKLPKDILSMFDDELLIHVMITGQRICIENKFYLDYTGYFWPNGLIPNQDPVVISENMIEKVLFRGLENNEIENQYVLNLRRKLLALDVDSYAFQSRHWEENE</sequence>
<protein>
    <recommendedName>
        <fullName evidence="3">DUF4176 domain-containing protein</fullName>
    </recommendedName>
</protein>
<dbReference type="RefSeq" id="WP_125445890.1">
    <property type="nucleotide sequence ID" value="NZ_JAHZQO010000006.1"/>
</dbReference>
<dbReference type="EMBL" id="RJPT01000001">
    <property type="protein sequence ID" value="RSJ83623.1"/>
    <property type="molecule type" value="Genomic_DNA"/>
</dbReference>
<organism evidence="1 2">
    <name type="scientific">Streptococcus cristatus</name>
    <dbReference type="NCBI Taxonomy" id="45634"/>
    <lineage>
        <taxon>Bacteria</taxon>
        <taxon>Bacillati</taxon>
        <taxon>Bacillota</taxon>
        <taxon>Bacilli</taxon>
        <taxon>Lactobacillales</taxon>
        <taxon>Streptococcaceae</taxon>
        <taxon>Streptococcus</taxon>
    </lineage>
</organism>
<comment type="caution">
    <text evidence="1">The sequence shown here is derived from an EMBL/GenBank/DDBJ whole genome shotgun (WGS) entry which is preliminary data.</text>
</comment>
<dbReference type="InterPro" id="IPR025233">
    <property type="entry name" value="DUF4176"/>
</dbReference>
<dbReference type="Pfam" id="PF13780">
    <property type="entry name" value="DUF4176"/>
    <property type="match status" value="1"/>
</dbReference>
<reference evidence="1 2" key="1">
    <citation type="submission" date="2018-11" db="EMBL/GenBank/DDBJ databases">
        <title>Species Designations Belie Phenotypic and Genotypic Heterogeneity in Oral Streptococci.</title>
        <authorList>
            <person name="Velsko I."/>
        </authorList>
    </citation>
    <scope>NUCLEOTIDE SEQUENCE [LARGE SCALE GENOMIC DNA]</scope>
    <source>
        <strain evidence="1 2">BCC41</strain>
    </source>
</reference>
<accession>A0A428GQ96</accession>
<name>A0A428GQ96_STRCR</name>